<evidence type="ECO:0000256" key="2">
    <source>
        <dbReference type="ARBA" id="ARBA00004922"/>
    </source>
</evidence>
<feature type="transmembrane region" description="Helical" evidence="11">
    <location>
        <begin position="9"/>
        <end position="27"/>
    </location>
</feature>
<dbReference type="InterPro" id="IPR027791">
    <property type="entry name" value="Galactosyl_T_C"/>
</dbReference>
<sequence>MQNLATRKVFLACVILGFGFTCYILFFNGELRRWTTLGSRITSWTENCVSSITGKDLRAGNDTVNSASDVRSVVISGNKPLQLCPEKPPIAETKVPLNLTNVTYADLKREFGHVLRPGGHYAPITCKSRERIALIIPYRNRERNLFILLHNLIPFLMRQQAEFAVYVVEQTQDYMFDKGVLIDVGFVKARQDGDFSCFIVHDTDLIPRDYRNVYRCSDKPRHLMLNRSGEQRKKPEKLPYSAFIGGAIALTKEQFEKSNGWSTAYYGWGFEDDDMEIRLKSHGFRIVRYPIEIGDYYELGHTPQKPGPRSKLARSVKTRMNSEGLNTLNYTLVKQEKREIYNWYLVKPPPPPPEIYGNNTR</sequence>
<protein>
    <recommendedName>
        <fullName evidence="11">Beta-1,4-galactosyltransferase</fullName>
        <ecNumber evidence="11">2.4.1.-</ecNumber>
    </recommendedName>
</protein>
<evidence type="ECO:0000256" key="10">
    <source>
        <dbReference type="ARBA" id="ARBA00023180"/>
    </source>
</evidence>
<keyword evidence="5 11" id="KW-0808">Transferase</keyword>
<feature type="domain" description="Galactosyltransferase N-terminal" evidence="13">
    <location>
        <begin position="84"/>
        <end position="217"/>
    </location>
</feature>
<evidence type="ECO:0000256" key="4">
    <source>
        <dbReference type="ARBA" id="ARBA00022676"/>
    </source>
</evidence>
<dbReference type="Proteomes" id="UP001374579">
    <property type="component" value="Unassembled WGS sequence"/>
</dbReference>
<dbReference type="EMBL" id="JBAMIC010000022">
    <property type="protein sequence ID" value="KAK7091860.1"/>
    <property type="molecule type" value="Genomic_DNA"/>
</dbReference>
<keyword evidence="15" id="KW-1185">Reference proteome</keyword>
<keyword evidence="7 11" id="KW-0735">Signal-anchor</keyword>
<dbReference type="GO" id="GO:0008378">
    <property type="term" value="F:galactosyltransferase activity"/>
    <property type="evidence" value="ECO:0007669"/>
    <property type="project" value="TreeGrafter"/>
</dbReference>
<dbReference type="PANTHER" id="PTHR19300">
    <property type="entry name" value="BETA-1,4-GALACTOSYLTRANSFERASE"/>
    <property type="match status" value="1"/>
</dbReference>
<comment type="pathway">
    <text evidence="2 11">Protein modification; protein glycosylation.</text>
</comment>
<dbReference type="Pfam" id="PF02709">
    <property type="entry name" value="Glyco_transf_7C"/>
    <property type="match status" value="1"/>
</dbReference>
<name>A0AAN9ARI6_9CAEN</name>
<evidence type="ECO:0000313" key="14">
    <source>
        <dbReference type="EMBL" id="KAK7091860.1"/>
    </source>
</evidence>
<keyword evidence="10 11" id="KW-0325">Glycoprotein</keyword>
<gene>
    <name evidence="14" type="ORF">V1264_009485</name>
</gene>
<accession>A0AAN9ARI6</accession>
<evidence type="ECO:0000256" key="11">
    <source>
        <dbReference type="RuleBase" id="RU368121"/>
    </source>
</evidence>
<keyword evidence="6 11" id="KW-0812">Transmembrane</keyword>
<evidence type="ECO:0000256" key="1">
    <source>
        <dbReference type="ARBA" id="ARBA00004606"/>
    </source>
</evidence>
<dbReference type="EC" id="2.4.1.-" evidence="11"/>
<dbReference type="GO" id="GO:0016020">
    <property type="term" value="C:membrane"/>
    <property type="evidence" value="ECO:0007669"/>
    <property type="project" value="UniProtKB-SubCell"/>
</dbReference>
<dbReference type="GO" id="GO:0005975">
    <property type="term" value="P:carbohydrate metabolic process"/>
    <property type="evidence" value="ECO:0007669"/>
    <property type="project" value="InterPro"/>
</dbReference>
<dbReference type="PANTHER" id="PTHR19300:SF61">
    <property type="entry name" value="BETA-1,4-N-ACETYLGALACTOSAMINYLTRANSFERASE"/>
    <property type="match status" value="1"/>
</dbReference>
<comment type="caution">
    <text evidence="14">The sequence shown here is derived from an EMBL/GenBank/DDBJ whole genome shotgun (WGS) entry which is preliminary data.</text>
</comment>
<evidence type="ECO:0000256" key="5">
    <source>
        <dbReference type="ARBA" id="ARBA00022679"/>
    </source>
</evidence>
<keyword evidence="8 11" id="KW-1133">Transmembrane helix</keyword>
<evidence type="ECO:0000259" key="13">
    <source>
        <dbReference type="Pfam" id="PF13733"/>
    </source>
</evidence>
<feature type="domain" description="Galactosyltransferase C-terminal" evidence="12">
    <location>
        <begin position="236"/>
        <end position="301"/>
    </location>
</feature>
<comment type="subcellular location">
    <subcellularLocation>
        <location evidence="1">Membrane</location>
        <topology evidence="1">Single-pass type II membrane protein</topology>
    </subcellularLocation>
</comment>
<evidence type="ECO:0000256" key="8">
    <source>
        <dbReference type="ARBA" id="ARBA00022989"/>
    </source>
</evidence>
<dbReference type="GO" id="GO:0005794">
    <property type="term" value="C:Golgi apparatus"/>
    <property type="evidence" value="ECO:0007669"/>
    <property type="project" value="TreeGrafter"/>
</dbReference>
<dbReference type="InterPro" id="IPR027995">
    <property type="entry name" value="Galactosyl_T_N"/>
</dbReference>
<evidence type="ECO:0000256" key="6">
    <source>
        <dbReference type="ARBA" id="ARBA00022692"/>
    </source>
</evidence>
<comment type="similarity">
    <text evidence="3 11">Belongs to the glycosyltransferase 7 family.</text>
</comment>
<dbReference type="PRINTS" id="PR02050">
    <property type="entry name" value="B14GALTRFASE"/>
</dbReference>
<evidence type="ECO:0000259" key="12">
    <source>
        <dbReference type="Pfam" id="PF02709"/>
    </source>
</evidence>
<dbReference type="InterPro" id="IPR003859">
    <property type="entry name" value="Galactosyl_T"/>
</dbReference>
<proteinExistence type="inferred from homology"/>
<organism evidence="14 15">
    <name type="scientific">Littorina saxatilis</name>
    <dbReference type="NCBI Taxonomy" id="31220"/>
    <lineage>
        <taxon>Eukaryota</taxon>
        <taxon>Metazoa</taxon>
        <taxon>Spiralia</taxon>
        <taxon>Lophotrochozoa</taxon>
        <taxon>Mollusca</taxon>
        <taxon>Gastropoda</taxon>
        <taxon>Caenogastropoda</taxon>
        <taxon>Littorinimorpha</taxon>
        <taxon>Littorinoidea</taxon>
        <taxon>Littorinidae</taxon>
        <taxon>Littorina</taxon>
    </lineage>
</organism>
<evidence type="ECO:0000256" key="7">
    <source>
        <dbReference type="ARBA" id="ARBA00022968"/>
    </source>
</evidence>
<evidence type="ECO:0000313" key="15">
    <source>
        <dbReference type="Proteomes" id="UP001374579"/>
    </source>
</evidence>
<dbReference type="Gene3D" id="3.90.550.10">
    <property type="entry name" value="Spore Coat Polysaccharide Biosynthesis Protein SpsA, Chain A"/>
    <property type="match status" value="1"/>
</dbReference>
<comment type="function">
    <text evidence="11">Catalyses the transfer of galactose onto proteins or lipids.</text>
</comment>
<keyword evidence="4 11" id="KW-0328">Glycosyltransferase</keyword>
<evidence type="ECO:0000256" key="3">
    <source>
        <dbReference type="ARBA" id="ARBA00005735"/>
    </source>
</evidence>
<evidence type="ECO:0000256" key="9">
    <source>
        <dbReference type="ARBA" id="ARBA00023136"/>
    </source>
</evidence>
<dbReference type="AlphaFoldDB" id="A0AAN9ARI6"/>
<dbReference type="SUPFAM" id="SSF53448">
    <property type="entry name" value="Nucleotide-diphospho-sugar transferases"/>
    <property type="match status" value="1"/>
</dbReference>
<reference evidence="14 15" key="1">
    <citation type="submission" date="2024-02" db="EMBL/GenBank/DDBJ databases">
        <title>Chromosome-scale genome assembly of the rough periwinkle Littorina saxatilis.</title>
        <authorList>
            <person name="De Jode A."/>
            <person name="Faria R."/>
            <person name="Formenti G."/>
            <person name="Sims Y."/>
            <person name="Smith T.P."/>
            <person name="Tracey A."/>
            <person name="Wood J.M.D."/>
            <person name="Zagrodzka Z.B."/>
            <person name="Johannesson K."/>
            <person name="Butlin R.K."/>
            <person name="Leder E.H."/>
        </authorList>
    </citation>
    <scope>NUCLEOTIDE SEQUENCE [LARGE SCALE GENOMIC DNA]</scope>
    <source>
        <strain evidence="14">Snail1</strain>
        <tissue evidence="14">Muscle</tissue>
    </source>
</reference>
<dbReference type="Pfam" id="PF13733">
    <property type="entry name" value="Glyco_transf_7N"/>
    <property type="match status" value="1"/>
</dbReference>
<dbReference type="InterPro" id="IPR029044">
    <property type="entry name" value="Nucleotide-diphossugar_trans"/>
</dbReference>
<keyword evidence="9 11" id="KW-0472">Membrane</keyword>